<dbReference type="STRING" id="1801764.A2903_02355"/>
<evidence type="ECO:0000313" key="1">
    <source>
        <dbReference type="EMBL" id="OGI84078.1"/>
    </source>
</evidence>
<gene>
    <name evidence="1" type="ORF">A2903_02355</name>
</gene>
<dbReference type="EMBL" id="MFUO01000011">
    <property type="protein sequence ID" value="OGI84078.1"/>
    <property type="molecule type" value="Genomic_DNA"/>
</dbReference>
<reference evidence="1 2" key="1">
    <citation type="journal article" date="2016" name="Nat. Commun.">
        <title>Thousands of microbial genomes shed light on interconnected biogeochemical processes in an aquifer system.</title>
        <authorList>
            <person name="Anantharaman K."/>
            <person name="Brown C.T."/>
            <person name="Hug L.A."/>
            <person name="Sharon I."/>
            <person name="Castelle C.J."/>
            <person name="Probst A.J."/>
            <person name="Thomas B.C."/>
            <person name="Singh A."/>
            <person name="Wilkins M.J."/>
            <person name="Karaoz U."/>
            <person name="Brodie E.L."/>
            <person name="Williams K.H."/>
            <person name="Hubbard S.S."/>
            <person name="Banfield J.F."/>
        </authorList>
    </citation>
    <scope>NUCLEOTIDE SEQUENCE [LARGE SCALE GENOMIC DNA]</scope>
</reference>
<comment type="caution">
    <text evidence="1">The sequence shown here is derived from an EMBL/GenBank/DDBJ whole genome shotgun (WGS) entry which is preliminary data.</text>
</comment>
<dbReference type="AlphaFoldDB" id="A0A1F6WQB5"/>
<protein>
    <submittedName>
        <fullName evidence="1">Uncharacterized protein</fullName>
    </submittedName>
</protein>
<proteinExistence type="predicted"/>
<dbReference type="Proteomes" id="UP000178184">
    <property type="component" value="Unassembled WGS sequence"/>
</dbReference>
<sequence>MNPETKQCQNCKSDFIIEPEDFEFYQKIGVPAPTWCPECRFMRRLSFLNWISLYKRKCDKCESSMISVHHENRPFKVYCNPCYWKDDWDGTEYAIDYDPNRNFFEQMLELRNKSNYMGLETLHSTLVNTPHGNALAYQKDCFMVFNGDYGERCVYSVFFVHLTECLDTYRINSCELCYESVGLYKCYKCIYSTELDSCSNVMFSKNLSGCTDRFGCMNLRNKNYCIYNVQYTKEEYKEKIKSLNLDTISGLEKALKETEDFQKSLPQRCTIGNSMNINSTGDMLYLDYES</sequence>
<accession>A0A1F6WQB5</accession>
<evidence type="ECO:0000313" key="2">
    <source>
        <dbReference type="Proteomes" id="UP000178184"/>
    </source>
</evidence>
<name>A0A1F6WQB5_9BACT</name>
<organism evidence="1 2">
    <name type="scientific">Candidatus Nomurabacteria bacterium RIFCSPLOWO2_01_FULL_33_17</name>
    <dbReference type="NCBI Taxonomy" id="1801764"/>
    <lineage>
        <taxon>Bacteria</taxon>
        <taxon>Candidatus Nomuraibacteriota</taxon>
    </lineage>
</organism>